<feature type="compositionally biased region" description="Polar residues" evidence="6">
    <location>
        <begin position="2246"/>
        <end position="2270"/>
    </location>
</feature>
<comment type="caution">
    <text evidence="9">The sequence shown here is derived from an EMBL/GenBank/DDBJ whole genome shotgun (WGS) entry which is preliminary data.</text>
</comment>
<feature type="compositionally biased region" description="Polar residues" evidence="6">
    <location>
        <begin position="2025"/>
        <end position="2037"/>
    </location>
</feature>
<keyword evidence="7" id="KW-0472">Membrane</keyword>
<feature type="region of interest" description="Disordered" evidence="6">
    <location>
        <begin position="882"/>
        <end position="912"/>
    </location>
</feature>
<feature type="compositionally biased region" description="Polar residues" evidence="6">
    <location>
        <begin position="8"/>
        <end position="19"/>
    </location>
</feature>
<evidence type="ECO:0000256" key="4">
    <source>
        <dbReference type="ARBA" id="ARBA00023163"/>
    </source>
</evidence>
<comment type="similarity">
    <text evidence="2">Belongs to the Mediator complex subunit 12 family.</text>
</comment>
<evidence type="ECO:0000256" key="7">
    <source>
        <dbReference type="SAM" id="Phobius"/>
    </source>
</evidence>
<accession>A0A7J0F1L4</accession>
<keyword evidence="3" id="KW-0805">Transcription regulation</keyword>
<feature type="region of interest" description="Disordered" evidence="6">
    <location>
        <begin position="1"/>
        <end position="35"/>
    </location>
</feature>
<keyword evidence="10" id="KW-1185">Reference proteome</keyword>
<evidence type="ECO:0000313" key="10">
    <source>
        <dbReference type="Proteomes" id="UP000585474"/>
    </source>
</evidence>
<reference evidence="9 10" key="1">
    <citation type="submission" date="2019-07" db="EMBL/GenBank/DDBJ databases">
        <title>De Novo Assembly of kiwifruit Actinidia rufa.</title>
        <authorList>
            <person name="Sugita-Konishi S."/>
            <person name="Sato K."/>
            <person name="Mori E."/>
            <person name="Abe Y."/>
            <person name="Kisaki G."/>
            <person name="Hamano K."/>
            <person name="Suezawa K."/>
            <person name="Otani M."/>
            <person name="Fukuda T."/>
            <person name="Manabe T."/>
            <person name="Gomi K."/>
            <person name="Tabuchi M."/>
            <person name="Akimitsu K."/>
            <person name="Kataoka I."/>
        </authorList>
    </citation>
    <scope>NUCLEOTIDE SEQUENCE [LARGE SCALE GENOMIC DNA]</scope>
    <source>
        <strain evidence="10">cv. Fuchu</strain>
    </source>
</reference>
<dbReference type="EMBL" id="BJWL01000008">
    <property type="protein sequence ID" value="GFY92572.1"/>
    <property type="molecule type" value="Genomic_DNA"/>
</dbReference>
<feature type="domain" description="Mediator complex subunit Med12" evidence="8">
    <location>
        <begin position="327"/>
        <end position="389"/>
    </location>
</feature>
<feature type="region of interest" description="Disordered" evidence="6">
    <location>
        <begin position="946"/>
        <end position="967"/>
    </location>
</feature>
<evidence type="ECO:0000256" key="3">
    <source>
        <dbReference type="ARBA" id="ARBA00023015"/>
    </source>
</evidence>
<dbReference type="GO" id="GO:0016592">
    <property type="term" value="C:mediator complex"/>
    <property type="evidence" value="ECO:0007669"/>
    <property type="project" value="InterPro"/>
</dbReference>
<feature type="compositionally biased region" description="Polar residues" evidence="6">
    <location>
        <begin position="889"/>
        <end position="912"/>
    </location>
</feature>
<dbReference type="PANTHER" id="PTHR46567">
    <property type="entry name" value="MEDIATOR OF RNA POLYMERASE II TRANSCRIPTION SUBUNIT 12"/>
    <property type="match status" value="1"/>
</dbReference>
<feature type="compositionally biased region" description="Polar residues" evidence="6">
    <location>
        <begin position="1510"/>
        <end position="1519"/>
    </location>
</feature>
<feature type="region of interest" description="Disordered" evidence="6">
    <location>
        <begin position="182"/>
        <end position="201"/>
    </location>
</feature>
<evidence type="ECO:0000259" key="8">
    <source>
        <dbReference type="SMART" id="SM01281"/>
    </source>
</evidence>
<keyword evidence="4" id="KW-0804">Transcription</keyword>
<dbReference type="Pfam" id="PF09497">
    <property type="entry name" value="Med12"/>
    <property type="match status" value="1"/>
</dbReference>
<evidence type="ECO:0000313" key="9">
    <source>
        <dbReference type="EMBL" id="GFY92572.1"/>
    </source>
</evidence>
<dbReference type="SMART" id="SM01281">
    <property type="entry name" value="Med12"/>
    <property type="match status" value="1"/>
</dbReference>
<proteinExistence type="inferred from homology"/>
<feature type="transmembrane region" description="Helical" evidence="7">
    <location>
        <begin position="1635"/>
        <end position="1654"/>
    </location>
</feature>
<keyword evidence="7" id="KW-1133">Transmembrane helix</keyword>
<comment type="subcellular location">
    <subcellularLocation>
        <location evidence="1">Nucleus</location>
    </subcellularLocation>
</comment>
<protein>
    <submittedName>
        <fullName evidence="9">RNA polymerase II transcription mediator</fullName>
    </submittedName>
</protein>
<sequence>MQRYHAPSCTSAVNNSAIGGTSARDTSRVDPSSLSTNFSLTQRRVPQLTSYKLKCDKEPLNSRLGPPDFHPQTSNCPEETLTREYVQSGYRETVEGLEYMLKFITCEIGISQVILGVDIVDRAIGCTRSRPWRDCLPPPSHHLWPIGAPTRPVEGHRAKRKPFEVKSTLIGVESSLVRSVSKQISHNHSPRRRLTVGSAFPTRSGRVSDEIGASFRRASEEEAPIRGSQGDSPPLCKIPATKEYQIILWQLGKLNSVLAANVMRTDSGEAKEISPSQIQTFTKPVILKCKEAIRKCHRAINESRTQKRKAGQVYGVTLSGTLLTKPGVFPEQRPCGEDFRRKWIEGLSQPHKRLRSLSDHVPHGYRKKSLFEVLIRNNVPLLRATWFIKNYGSIMQVRPVSASIASGVPDKTQFARSEQWTKDVIDYLQDLLDEFHKSDTAPAVLDGDEPSIHFKWWYVVRILQWHHAEGLLLPSLIIDWVLKQLQEKDLLGTLQLLLPILYGVIESVVLSQTYVRTVVGLAVRFIQEPSPGGSHLVDNSRRAYTTSAMVEMLRYMILAVPDTFVALDCFPLPPCVVSHVVNDGNFLSKKCANNLAMAARPGYPGRSVAKAVQELDKALVQGDVRMAYSVLFNDLCEGAVDEGWVAEVSPCLRSSSKWIGTVSLSFVCSVFFLCEWATCDFRDFRTAPPCGMKFTGRKDFSQVYLAIQLLMLKIKDMQSSLSLQKMTATVELIVLQKGPGQLNNYSGRNFVGTGNEHKSNSRIVVKSKELSNIFESPGPLHDIIVCWLDQHEVQNGEGFKRLQLLIVELTRSGIFYPQAYVRQLIVSGIMDGNGLPITEMPVLLEATNVYSNERRLLLNGLIDHPKNPKNANISSKKQKYHLISGGDGASSQSVDQWRTLQPSSRLSGKSSNRTADIEELKTAISMLLQLPNLSCTSTEIGIDESQGSVKGLGGSTSDITDLGEGTPGCEECRRAKRQKLSDERSSHTFKGIQEIHWMVKKIWWVRKGLKPMEALKTDPPLKPAKQSSRGRQKIVRKTQTLAQLGAARIEGSQGASTSHVCDSRVSCPHHGTGFDGETPKSMCGIRTSHSGDIVSIGKILRQLRFVEKRFITIWLVTVVRQLVEENDKASAKVGQYGRPFPSVDDKTSLRWKLGEDELSAILYLIDVSNDLVSAARFLLWLLPKVLGSPSSTIHGGRNILMLPRNVGTHVCEVGEAFLLSSIRRYENILVATELLPETLSAMMQRATTVLASNGRVSGSVSLVYARYLLKKYGSVASVVEWEKNFKATCDKRLLPELESGRSLDGELVLPLGVPAGVEDLDDFLRQKISGGRVSRVGLSMRDMVHRQVEEAVQYFYSKERKLFAAGTIKGPTLEKGDDVYQMAQQIVIGLMDCMRQTGGAAQEGDPSLVSSAVSAIFNSIGPVVAKLPDLTASGNHPNFPSPAGSLTFARRILRSHITCLYLLKEALGERQSRVFEIALATEASSALAQALAPGKAPRGQFQLSPEAHDSNANSSNEHMNGSAKTGKAAKIAAAVSALVIGAILHGVASLERMVTVFKLKEGLDVIQFLRTTRSNSNGNARSVGAFKADNVVEISAHWFRVLVGNCRTVSDGLIVDLLGEVSVVALSRMQRTLPLSLVFPPAYSIFAFVIWRPFIFNTSIITREDVHQLYQCLAFAIGDAIKHLPFRDVCLRDTRGFYDLVVADATDSEFAAMLELNGAEMHMKVMAFVPLRARLFLNAIIDCKMPQSMSTQDDGNRVGESVVQYAENETKLLDKLVHVLDKLQPAKFHWQWVELRLLLNEQALIEKLDSHDTSLEEAIRSAYPNPDKAAASENENNFIQIILTRLLVRPDAAPLFSEVIHLFGRSLEDSMLLQAKWFLGGLDVLFGRKSIRQRLINIAESKGLSTKAHFQKPWGWCCSNSDLLSSKEDMRKFETSSLEEGEVVEEGAGLKRLGRGSTQGLDVEGSNICQQYITERALIELVLSCIDQSSDDSRSTFASDLIKQMSNIEQQINAVTRGASKQGGAVNSGSEGTGTKNNNRKGLRGGSPGLARRSTVTADIVPPSPVALRASMSLRLQFLVRLLPVICADGEPSARNMRHMLASVVLRLLGSRVVHEVVEQSLFPMLSSSLKVDVDLSMEAFAPAAVDLSGESLFNRLLLVLHGLLGSSRPRWLKSKKDSSVFDFEVAESLQNDLDRMHLPDSIRWRIQAAMPSLFPSFRWHISCQPPSVSPAALASLQPIISVSGSHPGNSNLAQRNPGSSSTRTATSLVGKTKPSPLQHDIDMEIDPWTLLEDGAGSGPSSTSTSGIGGSDNANLRASCLLKGAVRVRRTDLTYIGVVDDDS</sequence>
<evidence type="ECO:0000256" key="5">
    <source>
        <dbReference type="ARBA" id="ARBA00023242"/>
    </source>
</evidence>
<evidence type="ECO:0000256" key="2">
    <source>
        <dbReference type="ARBA" id="ARBA00010289"/>
    </source>
</evidence>
<dbReference type="GO" id="GO:0003712">
    <property type="term" value="F:transcription coregulator activity"/>
    <property type="evidence" value="ECO:0007669"/>
    <property type="project" value="InterPro"/>
</dbReference>
<evidence type="ECO:0000256" key="1">
    <source>
        <dbReference type="ARBA" id="ARBA00004123"/>
    </source>
</evidence>
<feature type="transmembrane region" description="Helical" evidence="7">
    <location>
        <begin position="1531"/>
        <end position="1550"/>
    </location>
</feature>
<organism evidence="9 10">
    <name type="scientific">Actinidia rufa</name>
    <dbReference type="NCBI Taxonomy" id="165716"/>
    <lineage>
        <taxon>Eukaryota</taxon>
        <taxon>Viridiplantae</taxon>
        <taxon>Streptophyta</taxon>
        <taxon>Embryophyta</taxon>
        <taxon>Tracheophyta</taxon>
        <taxon>Spermatophyta</taxon>
        <taxon>Magnoliopsida</taxon>
        <taxon>eudicotyledons</taxon>
        <taxon>Gunneridae</taxon>
        <taxon>Pentapetalae</taxon>
        <taxon>asterids</taxon>
        <taxon>Ericales</taxon>
        <taxon>Actinidiaceae</taxon>
        <taxon>Actinidia</taxon>
    </lineage>
</organism>
<dbReference type="GO" id="GO:0006357">
    <property type="term" value="P:regulation of transcription by RNA polymerase II"/>
    <property type="evidence" value="ECO:0007669"/>
    <property type="project" value="InterPro"/>
</dbReference>
<feature type="region of interest" description="Disordered" evidence="6">
    <location>
        <begin position="2016"/>
        <end position="2056"/>
    </location>
</feature>
<feature type="region of interest" description="Disordered" evidence="6">
    <location>
        <begin position="1497"/>
        <end position="1523"/>
    </location>
</feature>
<dbReference type="PANTHER" id="PTHR46567:SF1">
    <property type="entry name" value="MEDIATOR OF RNA POLYMERASE II TRANSCRIPTION SUBUNIT 12"/>
    <property type="match status" value="1"/>
</dbReference>
<dbReference type="Proteomes" id="UP000585474">
    <property type="component" value="Unassembled WGS sequence"/>
</dbReference>
<feature type="region of interest" description="Disordered" evidence="6">
    <location>
        <begin position="2246"/>
        <end position="2280"/>
    </location>
</feature>
<evidence type="ECO:0000256" key="6">
    <source>
        <dbReference type="SAM" id="MobiDB-lite"/>
    </source>
</evidence>
<dbReference type="OrthoDB" id="20828at2759"/>
<name>A0A7J0F1L4_9ERIC</name>
<gene>
    <name evidence="9" type="ORF">Acr_08g0009680</name>
</gene>
<keyword evidence="7" id="KW-0812">Transmembrane</keyword>
<keyword evidence="5" id="KW-0539">Nucleus</keyword>
<dbReference type="InterPro" id="IPR019035">
    <property type="entry name" value="Mediator_Med12"/>
</dbReference>